<dbReference type="KEGG" id="pnu:Pnuc_0787"/>
<dbReference type="eggNOG" id="COG2863">
    <property type="taxonomic scope" value="Bacteria"/>
</dbReference>
<accession>A4SWZ1</accession>
<feature type="binding site" description="covalent" evidence="4">
    <location>
        <position position="44"/>
    </location>
    <ligand>
        <name>heme c</name>
        <dbReference type="ChEBI" id="CHEBI:61717"/>
        <label>1</label>
    </ligand>
</feature>
<dbReference type="GO" id="GO:0009055">
    <property type="term" value="F:electron transfer activity"/>
    <property type="evidence" value="ECO:0007669"/>
    <property type="project" value="InterPro"/>
</dbReference>
<evidence type="ECO:0000256" key="5">
    <source>
        <dbReference type="PIRSR" id="PIRSR000005-2"/>
    </source>
</evidence>
<dbReference type="GO" id="GO:0005506">
    <property type="term" value="F:iron ion binding"/>
    <property type="evidence" value="ECO:0007669"/>
    <property type="project" value="InterPro"/>
</dbReference>
<organism evidence="7 8">
    <name type="scientific">Polynucleobacter asymbioticus (strain DSM 18221 / CIP 109841 / QLW-P1DMWA-1)</name>
    <name type="common">Polynucleobacter necessarius subsp. asymbioticus</name>
    <dbReference type="NCBI Taxonomy" id="312153"/>
    <lineage>
        <taxon>Bacteria</taxon>
        <taxon>Pseudomonadati</taxon>
        <taxon>Pseudomonadota</taxon>
        <taxon>Betaproteobacteria</taxon>
        <taxon>Burkholderiales</taxon>
        <taxon>Burkholderiaceae</taxon>
        <taxon>Polynucleobacter</taxon>
    </lineage>
</organism>
<dbReference type="PROSITE" id="PS51007">
    <property type="entry name" value="CYTC"/>
    <property type="match status" value="2"/>
</dbReference>
<feature type="binding site" description="covalent" evidence="4">
    <location>
        <position position="41"/>
    </location>
    <ligand>
        <name>heme c</name>
        <dbReference type="ChEBI" id="CHEBI:61717"/>
        <label>1</label>
    </ligand>
</feature>
<evidence type="ECO:0000256" key="1">
    <source>
        <dbReference type="ARBA" id="ARBA00022617"/>
    </source>
</evidence>
<dbReference type="GO" id="GO:0020037">
    <property type="term" value="F:heme binding"/>
    <property type="evidence" value="ECO:0007669"/>
    <property type="project" value="InterPro"/>
</dbReference>
<dbReference type="SUPFAM" id="SSF46626">
    <property type="entry name" value="Cytochrome c"/>
    <property type="match status" value="2"/>
</dbReference>
<evidence type="ECO:0000313" key="7">
    <source>
        <dbReference type="EMBL" id="ABP34005.1"/>
    </source>
</evidence>
<feature type="binding site" description="axial binding residue" evidence="5">
    <location>
        <position position="45"/>
    </location>
    <ligand>
        <name>heme c</name>
        <dbReference type="ChEBI" id="CHEBI:61717"/>
        <label>1</label>
    </ligand>
    <ligandPart>
        <name>Fe</name>
        <dbReference type="ChEBI" id="CHEBI:18248"/>
    </ligandPart>
</feature>
<protein>
    <submittedName>
        <fullName evidence="7">Cytochrome c family protein</fullName>
    </submittedName>
</protein>
<comment type="PTM">
    <text evidence="4">Binds 2 heme c groups covalently per subunit.</text>
</comment>
<name>A4SWZ1_POLAQ</name>
<gene>
    <name evidence="7" type="ordered locus">Pnuc_0787</name>
</gene>
<keyword evidence="3 5" id="KW-0408">Iron</keyword>
<dbReference type="PANTHER" id="PTHR33751:SF11">
    <property type="entry name" value="BLL4483 PROTEIN"/>
    <property type="match status" value="1"/>
</dbReference>
<feature type="domain" description="Cytochrome c" evidence="6">
    <location>
        <begin position="20"/>
        <end position="108"/>
    </location>
</feature>
<dbReference type="PANTHER" id="PTHR33751">
    <property type="entry name" value="CBB3-TYPE CYTOCHROME C OXIDASE SUBUNIT FIXP"/>
    <property type="match status" value="1"/>
</dbReference>
<feature type="binding site" description="axial binding residue" evidence="5">
    <location>
        <position position="145"/>
    </location>
    <ligand>
        <name>heme c</name>
        <dbReference type="ChEBI" id="CHEBI:61717"/>
        <label>2</label>
    </ligand>
    <ligandPart>
        <name>Fe</name>
        <dbReference type="ChEBI" id="CHEBI:18248"/>
    </ligandPart>
</feature>
<dbReference type="EMBL" id="CP000655">
    <property type="protein sequence ID" value="ABP34005.1"/>
    <property type="molecule type" value="Genomic_DNA"/>
</dbReference>
<evidence type="ECO:0000256" key="2">
    <source>
        <dbReference type="ARBA" id="ARBA00022723"/>
    </source>
</evidence>
<evidence type="ECO:0000259" key="6">
    <source>
        <dbReference type="PROSITE" id="PS51007"/>
    </source>
</evidence>
<dbReference type="InterPro" id="IPR050597">
    <property type="entry name" value="Cytochrome_c_Oxidase_Subunit"/>
</dbReference>
<keyword evidence="1 4" id="KW-0349">Heme</keyword>
<keyword evidence="8" id="KW-1185">Reference proteome</keyword>
<dbReference type="PIRSF" id="PIRSF000005">
    <property type="entry name" value="Cytochrome_c4"/>
    <property type="match status" value="1"/>
</dbReference>
<dbReference type="Proteomes" id="UP000000231">
    <property type="component" value="Chromosome"/>
</dbReference>
<evidence type="ECO:0000313" key="8">
    <source>
        <dbReference type="Proteomes" id="UP000000231"/>
    </source>
</evidence>
<evidence type="ECO:0000256" key="3">
    <source>
        <dbReference type="ARBA" id="ARBA00023004"/>
    </source>
</evidence>
<dbReference type="GO" id="GO:0042597">
    <property type="term" value="C:periplasmic space"/>
    <property type="evidence" value="ECO:0007669"/>
    <property type="project" value="InterPro"/>
</dbReference>
<feature type="binding site" description="covalent" evidence="4">
    <location>
        <position position="144"/>
    </location>
    <ligand>
        <name>heme c</name>
        <dbReference type="ChEBI" id="CHEBI:61717"/>
        <label>2</label>
    </ligand>
</feature>
<dbReference type="InterPro" id="IPR036909">
    <property type="entry name" value="Cyt_c-like_dom_sf"/>
</dbReference>
<dbReference type="RefSeq" id="WP_011902630.1">
    <property type="nucleotide sequence ID" value="NC_009379.1"/>
</dbReference>
<sequence length="237" mass="25690">MQILRIVYFIVIWALLPISGFAADGEAIMVHGGSNPAAMPCIACHGADGKGMPSSGFPRLSGLPAPYIEKQLYDFRSGARENPVMGPIAKALSDEEIKELAIAYSKRPKVNVNNSTKSNPVQGSGAWIATRGEWNKNIPECTLCHGPDGVGVGDSFPPLAGQSPLYLENQLNAWREQKLTTPKKTSNIPATRHNDPNHLMQHIAASLTEAQIKAVSEYFGSLGDSTEPFDESQHRLR</sequence>
<proteinExistence type="predicted"/>
<feature type="domain" description="Cytochrome c" evidence="6">
    <location>
        <begin position="118"/>
        <end position="223"/>
    </location>
</feature>
<feature type="binding site" description="covalent" evidence="4">
    <location>
        <position position="141"/>
    </location>
    <ligand>
        <name>heme c</name>
        <dbReference type="ChEBI" id="CHEBI:61717"/>
        <label>2</label>
    </ligand>
</feature>
<dbReference type="Gene3D" id="1.10.760.10">
    <property type="entry name" value="Cytochrome c-like domain"/>
    <property type="match status" value="2"/>
</dbReference>
<dbReference type="AlphaFoldDB" id="A4SWZ1"/>
<reference evidence="7 8" key="1">
    <citation type="journal article" date="2012" name="Stand. Genomic Sci.">
        <title>Complete genome sequence of Polynucleobacter necessarius subsp. asymbioticus type strain (QLW-P1DMWA-1(T)).</title>
        <authorList>
            <person name="Meincke L."/>
            <person name="Copeland A."/>
            <person name="Lapidus A."/>
            <person name="Lucas S."/>
            <person name="Berry K.W."/>
            <person name="Del Rio T.G."/>
            <person name="Hammon N."/>
            <person name="Dalin E."/>
            <person name="Tice H."/>
            <person name="Pitluck S."/>
            <person name="Richardson P."/>
            <person name="Bruce D."/>
            <person name="Goodwin L."/>
            <person name="Han C."/>
            <person name="Tapia R."/>
            <person name="Detter J.C."/>
            <person name="Schmutz J."/>
            <person name="Brettin T."/>
            <person name="Larimer F."/>
            <person name="Land M."/>
            <person name="Hauser L."/>
            <person name="Kyrpides N.C."/>
            <person name="Ivanova N."/>
            <person name="Goker M."/>
            <person name="Woyke T."/>
            <person name="Wu Q.L."/>
            <person name="Pockl M."/>
            <person name="Hahn M.W."/>
            <person name="Klenk H.P."/>
        </authorList>
    </citation>
    <scope>NUCLEOTIDE SEQUENCE [LARGE SCALE GENOMIC DNA]</scope>
    <source>
        <strain evidence="8">DSM 18221 / CIP 109841 / QLW-P1DMWA-1</strain>
    </source>
</reference>
<dbReference type="HOGENOM" id="CLU_076280_0_1_4"/>
<dbReference type="GeneID" id="31481148"/>
<dbReference type="Pfam" id="PF00034">
    <property type="entry name" value="Cytochrom_C"/>
    <property type="match status" value="2"/>
</dbReference>
<evidence type="ECO:0000256" key="4">
    <source>
        <dbReference type="PIRSR" id="PIRSR000005-1"/>
    </source>
</evidence>
<dbReference type="InterPro" id="IPR024167">
    <property type="entry name" value="Cytochrome_c4-like"/>
</dbReference>
<keyword evidence="2 5" id="KW-0479">Metal-binding</keyword>
<feature type="binding site" description="axial binding residue" evidence="5">
    <location>
        <position position="200"/>
    </location>
    <ligand>
        <name>heme c</name>
        <dbReference type="ChEBI" id="CHEBI:61717"/>
        <label>2</label>
    </ligand>
    <ligandPart>
        <name>Fe</name>
        <dbReference type="ChEBI" id="CHEBI:18248"/>
    </ligandPart>
</feature>
<feature type="binding site" description="axial binding residue" evidence="5">
    <location>
        <position position="85"/>
    </location>
    <ligand>
        <name>heme c</name>
        <dbReference type="ChEBI" id="CHEBI:61717"/>
        <label>1</label>
    </ligand>
    <ligandPart>
        <name>Fe</name>
        <dbReference type="ChEBI" id="CHEBI:18248"/>
    </ligandPart>
</feature>
<dbReference type="InterPro" id="IPR009056">
    <property type="entry name" value="Cyt_c-like_dom"/>
</dbReference>